<keyword evidence="2" id="KW-1185">Reference proteome</keyword>
<reference evidence="1 2" key="1">
    <citation type="submission" date="2016-11" db="EMBL/GenBank/DDBJ databases">
        <authorList>
            <person name="Jaros S."/>
            <person name="Januszkiewicz K."/>
            <person name="Wedrychowicz H."/>
        </authorList>
    </citation>
    <scope>NUCLEOTIDE SEQUENCE [LARGE SCALE GENOMIC DNA]</scope>
    <source>
        <strain evidence="1 2">DSM 43832</strain>
    </source>
</reference>
<sequence>MTTPSGCRAWAGVDDIPADVAALHSAAEWCGYLELATDILWSATGRRWRGSGHMAEVVLRAAPPLPGEPGWPWHQSWGHCRCYRGTNILGPSWALDWVGGHHEPNSIRLPHPDVTEVTSVTIDGQLFDAYRLDGAWLSRTDGSGWPMCGERTVATYAYGKDAPAGGRLACVELAVEFGRATCSDPKERGRCQLPRRVQTVTRQGITYDMLDDFDFLQDGLTGIYSVDAWIRSVNPYGIKQAASVWSPDLRRARTTT</sequence>
<accession>A0A1M7BDP7</accession>
<dbReference type="EMBL" id="FRAP01000035">
    <property type="protein sequence ID" value="SHL53077.1"/>
    <property type="molecule type" value="Genomic_DNA"/>
</dbReference>
<dbReference type="STRING" id="1848.SAMN05443637_13514"/>
<dbReference type="Proteomes" id="UP000184363">
    <property type="component" value="Unassembled WGS sequence"/>
</dbReference>
<dbReference type="OrthoDB" id="3340404at2"/>
<gene>
    <name evidence="1" type="ORF">SAMN05443637_13514</name>
</gene>
<evidence type="ECO:0000313" key="1">
    <source>
        <dbReference type="EMBL" id="SHL53077.1"/>
    </source>
</evidence>
<evidence type="ECO:0000313" key="2">
    <source>
        <dbReference type="Proteomes" id="UP000184363"/>
    </source>
</evidence>
<dbReference type="AlphaFoldDB" id="A0A1M7BDP7"/>
<dbReference type="RefSeq" id="WP_073460568.1">
    <property type="nucleotide sequence ID" value="NZ_FRAP01000035.1"/>
</dbReference>
<name>A0A1M7BDP7_PSETH</name>
<protein>
    <recommendedName>
        <fullName evidence="3">Head-to-tail adaptor</fullName>
    </recommendedName>
</protein>
<organism evidence="1 2">
    <name type="scientific">Pseudonocardia thermophila</name>
    <dbReference type="NCBI Taxonomy" id="1848"/>
    <lineage>
        <taxon>Bacteria</taxon>
        <taxon>Bacillati</taxon>
        <taxon>Actinomycetota</taxon>
        <taxon>Actinomycetes</taxon>
        <taxon>Pseudonocardiales</taxon>
        <taxon>Pseudonocardiaceae</taxon>
        <taxon>Pseudonocardia</taxon>
    </lineage>
</organism>
<proteinExistence type="predicted"/>
<evidence type="ECO:0008006" key="3">
    <source>
        <dbReference type="Google" id="ProtNLM"/>
    </source>
</evidence>